<dbReference type="PANTHER" id="PTHR16306:SF0">
    <property type="entry name" value="TRANSLIN-ASSOCIATED FACTOR X-INTERACTING PROTEIN 1"/>
    <property type="match status" value="1"/>
</dbReference>
<sequence length="344" mass="40562">MYCRLKQCRVGTVVQLYARFYANVSRNDYRCWTGGSFFYAGPDRKPQLLMQLENYVSKELHAIDPHEPKFQELKLQVYRNAFECFITAFKTYQPLLSAIKKEYENTFVRQGEQIKKLEPLQSHLRLVTEECDRKIQARWAEEQAEIAALKMEKQKLKEEIEAIRKREKTGSVSCSYMCFHLDWKDPVELQLALKVCREDLRNAQEELNRMNAEYWGVVPQCDWDALEQKHQRTELQLKTLQDDFDQLKSEHDTLLELHKRGSMQAKTHVSTSVQVLYVLEEIIIFAKCHRKLTKKVATKHCHQNVFQTDESGSQWQSHIQSQQQEEPVTSDAPESNMFPVHESR</sequence>
<evidence type="ECO:0000259" key="4">
    <source>
        <dbReference type="Pfam" id="PF15739"/>
    </source>
</evidence>
<reference evidence="5" key="2">
    <citation type="submission" date="2025-08" db="UniProtKB">
        <authorList>
            <consortium name="Ensembl"/>
        </authorList>
    </citation>
    <scope>IDENTIFICATION</scope>
</reference>
<evidence type="ECO:0000256" key="3">
    <source>
        <dbReference type="SAM" id="MobiDB-lite"/>
    </source>
</evidence>
<feature type="domain" description="Translin-associated factor X-interacting protein 1 N-terminal" evidence="4">
    <location>
        <begin position="53"/>
        <end position="164"/>
    </location>
</feature>
<dbReference type="InterPro" id="IPR032755">
    <property type="entry name" value="TSNAXIP1_N"/>
</dbReference>
<reference evidence="6" key="1">
    <citation type="submission" date="2012-01" db="EMBL/GenBank/DDBJ databases">
        <title>The Genome Sequence of Oreochromis niloticus (Nile Tilapia).</title>
        <authorList>
            <consortium name="Broad Institute Genome Assembly Team"/>
            <consortium name="Broad Institute Sequencing Platform"/>
            <person name="Di Palma F."/>
            <person name="Johnson J."/>
            <person name="Lander E.S."/>
            <person name="Lindblad-Toh K."/>
        </authorList>
    </citation>
    <scope>NUCLEOTIDE SEQUENCE [LARGE SCALE GENOMIC DNA]</scope>
</reference>
<keyword evidence="1 2" id="KW-0175">Coiled coil</keyword>
<proteinExistence type="predicted"/>
<name>A0A669CJM1_ORENI</name>
<feature type="compositionally biased region" description="Low complexity" evidence="3">
    <location>
        <begin position="312"/>
        <end position="324"/>
    </location>
</feature>
<protein>
    <recommendedName>
        <fullName evidence="4">Translin-associated factor X-interacting protein 1 N-terminal domain-containing protein</fullName>
    </recommendedName>
</protein>
<dbReference type="Proteomes" id="UP000005207">
    <property type="component" value="Linkage group LG7"/>
</dbReference>
<dbReference type="GeneTree" id="ENSGT00940000175197"/>
<accession>A0A669CJM1</accession>
<feature type="coiled-coil region" evidence="2">
    <location>
        <begin position="193"/>
        <end position="257"/>
    </location>
</feature>
<dbReference type="GO" id="GO:0005737">
    <property type="term" value="C:cytoplasm"/>
    <property type="evidence" value="ECO:0007669"/>
    <property type="project" value="TreeGrafter"/>
</dbReference>
<reference evidence="5" key="3">
    <citation type="submission" date="2025-09" db="UniProtKB">
        <authorList>
            <consortium name="Ensembl"/>
        </authorList>
    </citation>
    <scope>IDENTIFICATION</scope>
</reference>
<evidence type="ECO:0000313" key="5">
    <source>
        <dbReference type="Ensembl" id="ENSONIP00000048492.1"/>
    </source>
</evidence>
<evidence type="ECO:0000256" key="1">
    <source>
        <dbReference type="ARBA" id="ARBA00023054"/>
    </source>
</evidence>
<evidence type="ECO:0000256" key="2">
    <source>
        <dbReference type="SAM" id="Coils"/>
    </source>
</evidence>
<dbReference type="PANTHER" id="PTHR16306">
    <property type="entry name" value="TRANSLIN-ASSOCIATED FACTOR X-INTERACTING PROTEIN 1"/>
    <property type="match status" value="1"/>
</dbReference>
<dbReference type="AlphaFoldDB" id="A0A669CJM1"/>
<evidence type="ECO:0000313" key="6">
    <source>
        <dbReference type="Proteomes" id="UP000005207"/>
    </source>
</evidence>
<gene>
    <name evidence="5" type="primary">tsnaxip1</name>
</gene>
<keyword evidence="6" id="KW-1185">Reference proteome</keyword>
<feature type="coiled-coil region" evidence="2">
    <location>
        <begin position="139"/>
        <end position="166"/>
    </location>
</feature>
<dbReference type="Ensembl" id="ENSONIT00000078263.1">
    <property type="protein sequence ID" value="ENSONIP00000048492.1"/>
    <property type="gene ID" value="ENSONIG00000037839.1"/>
</dbReference>
<feature type="region of interest" description="Disordered" evidence="3">
    <location>
        <begin position="312"/>
        <end position="344"/>
    </location>
</feature>
<dbReference type="Pfam" id="PF15739">
    <property type="entry name" value="TSNAXIP1_N"/>
    <property type="match status" value="1"/>
</dbReference>
<organism evidence="5 6">
    <name type="scientific">Oreochromis niloticus</name>
    <name type="common">Nile tilapia</name>
    <name type="synonym">Tilapia nilotica</name>
    <dbReference type="NCBI Taxonomy" id="8128"/>
    <lineage>
        <taxon>Eukaryota</taxon>
        <taxon>Metazoa</taxon>
        <taxon>Chordata</taxon>
        <taxon>Craniata</taxon>
        <taxon>Vertebrata</taxon>
        <taxon>Euteleostomi</taxon>
        <taxon>Actinopterygii</taxon>
        <taxon>Neopterygii</taxon>
        <taxon>Teleostei</taxon>
        <taxon>Neoteleostei</taxon>
        <taxon>Acanthomorphata</taxon>
        <taxon>Ovalentaria</taxon>
        <taxon>Cichlomorphae</taxon>
        <taxon>Cichliformes</taxon>
        <taxon>Cichlidae</taxon>
        <taxon>African cichlids</taxon>
        <taxon>Pseudocrenilabrinae</taxon>
        <taxon>Oreochromini</taxon>
        <taxon>Oreochromis</taxon>
    </lineage>
</organism>